<dbReference type="PANTHER" id="PTHR45527">
    <property type="entry name" value="NONRIBOSOMAL PEPTIDE SYNTHETASE"/>
    <property type="match status" value="1"/>
</dbReference>
<dbReference type="NCBIfam" id="TIGR01733">
    <property type="entry name" value="AA-adenyl-dom"/>
    <property type="match status" value="1"/>
</dbReference>
<dbReference type="SUPFAM" id="SSF47336">
    <property type="entry name" value="ACP-like"/>
    <property type="match status" value="1"/>
</dbReference>
<reference evidence="9 10" key="1">
    <citation type="submission" date="2018-08" db="EMBL/GenBank/DDBJ databases">
        <title>Paenibacillus sp. M4BSY-1, whole genome shotgun sequence.</title>
        <authorList>
            <person name="Tuo L."/>
        </authorList>
    </citation>
    <scope>NUCLEOTIDE SEQUENCE [LARGE SCALE GENOMIC DNA]</scope>
    <source>
        <strain evidence="9 10">M4BSY-1</strain>
    </source>
</reference>
<evidence type="ECO:0000256" key="5">
    <source>
        <dbReference type="ARBA" id="ARBA00022737"/>
    </source>
</evidence>
<evidence type="ECO:0000313" key="10">
    <source>
        <dbReference type="Proteomes" id="UP000261905"/>
    </source>
</evidence>
<keyword evidence="4" id="KW-0597">Phosphoprotein</keyword>
<dbReference type="Gene3D" id="3.40.50.980">
    <property type="match status" value="2"/>
</dbReference>
<dbReference type="Gene3D" id="1.10.1200.10">
    <property type="entry name" value="ACP-like"/>
    <property type="match status" value="1"/>
</dbReference>
<dbReference type="AlphaFoldDB" id="A0A371PIG9"/>
<gene>
    <name evidence="9" type="ORF">DX130_02805</name>
</gene>
<dbReference type="Proteomes" id="UP000261905">
    <property type="component" value="Unassembled WGS sequence"/>
</dbReference>
<evidence type="ECO:0000256" key="4">
    <source>
        <dbReference type="ARBA" id="ARBA00022553"/>
    </source>
</evidence>
<dbReference type="Gene3D" id="3.30.300.30">
    <property type="match status" value="1"/>
</dbReference>
<dbReference type="InterPro" id="IPR009081">
    <property type="entry name" value="PP-bd_ACP"/>
</dbReference>
<dbReference type="GO" id="GO:0017000">
    <property type="term" value="P:antibiotic biosynthetic process"/>
    <property type="evidence" value="ECO:0007669"/>
    <property type="project" value="UniProtKB-KW"/>
</dbReference>
<dbReference type="Gene3D" id="3.30.559.10">
    <property type="entry name" value="Chloramphenicol acetyltransferase-like domain"/>
    <property type="match status" value="1"/>
</dbReference>
<dbReference type="PROSITE" id="PS50075">
    <property type="entry name" value="CARRIER"/>
    <property type="match status" value="1"/>
</dbReference>
<dbReference type="OrthoDB" id="9765680at2"/>
<proteinExistence type="inferred from homology"/>
<keyword evidence="10" id="KW-1185">Reference proteome</keyword>
<dbReference type="InterPro" id="IPR006162">
    <property type="entry name" value="Ppantetheine_attach_site"/>
</dbReference>
<protein>
    <submittedName>
        <fullName evidence="9">Non-ribosomal peptide synthetase</fullName>
    </submittedName>
</protein>
<keyword evidence="3" id="KW-0596">Phosphopantetheine</keyword>
<dbReference type="GO" id="GO:0003824">
    <property type="term" value="F:catalytic activity"/>
    <property type="evidence" value="ECO:0007669"/>
    <property type="project" value="UniProtKB-KW"/>
</dbReference>
<dbReference type="SUPFAM" id="SSF52777">
    <property type="entry name" value="CoA-dependent acyltransferases"/>
    <property type="match status" value="2"/>
</dbReference>
<dbReference type="InterPro" id="IPR010071">
    <property type="entry name" value="AA_adenyl_dom"/>
</dbReference>
<evidence type="ECO:0000256" key="1">
    <source>
        <dbReference type="ARBA" id="ARBA00001957"/>
    </source>
</evidence>
<dbReference type="GO" id="GO:0005737">
    <property type="term" value="C:cytoplasm"/>
    <property type="evidence" value="ECO:0007669"/>
    <property type="project" value="TreeGrafter"/>
</dbReference>
<dbReference type="RefSeq" id="WP_116042653.1">
    <property type="nucleotide sequence ID" value="NZ_QUBQ01000001.1"/>
</dbReference>
<dbReference type="GO" id="GO:0043041">
    <property type="term" value="P:amino acid activation for nonribosomal peptide biosynthetic process"/>
    <property type="evidence" value="ECO:0007669"/>
    <property type="project" value="TreeGrafter"/>
</dbReference>
<dbReference type="CDD" id="cd05930">
    <property type="entry name" value="A_NRPS"/>
    <property type="match status" value="1"/>
</dbReference>
<dbReference type="FunFam" id="3.40.50.980:FF:000001">
    <property type="entry name" value="Non-ribosomal peptide synthetase"/>
    <property type="match status" value="1"/>
</dbReference>
<dbReference type="PANTHER" id="PTHR45527:SF1">
    <property type="entry name" value="FATTY ACID SYNTHASE"/>
    <property type="match status" value="1"/>
</dbReference>
<dbReference type="InterPro" id="IPR025110">
    <property type="entry name" value="AMP-bd_C"/>
</dbReference>
<dbReference type="GO" id="GO:0031177">
    <property type="term" value="F:phosphopantetheine binding"/>
    <property type="evidence" value="ECO:0007669"/>
    <property type="project" value="TreeGrafter"/>
</dbReference>
<dbReference type="Pfam" id="PF00550">
    <property type="entry name" value="PP-binding"/>
    <property type="match status" value="1"/>
</dbReference>
<evidence type="ECO:0000256" key="3">
    <source>
        <dbReference type="ARBA" id="ARBA00022450"/>
    </source>
</evidence>
<dbReference type="Gene3D" id="3.30.559.30">
    <property type="entry name" value="Nonribosomal peptide synthetase, condensation domain"/>
    <property type="match status" value="1"/>
</dbReference>
<dbReference type="Pfam" id="PF13193">
    <property type="entry name" value="AMP-binding_C"/>
    <property type="match status" value="1"/>
</dbReference>
<dbReference type="InterPro" id="IPR036736">
    <property type="entry name" value="ACP-like_sf"/>
</dbReference>
<sequence>MPNKTMENYWLQELEEPLPRLELPYDRLSDRAQSDRGSVVAINVEHDRMAQIKAYLLLQQADVQTLLLSCQFVLLHKLTGDRDIMIGFEPEMNVISNETLPNRIGLPIRINLHEGISFSGLLRQVAEKRALGLHNSRFLYEELATKFDLQQSGLEEALYSSMFRYIDSSFFQNTSNDASLPIVLQCHIDEHDNQLQMIYDATLFRTETIEAYMRYYLYILDQVLNDLQLDLASIGLLSEQEIEESLLASCVLQADNESSRLMTHEQFERQASLIPEAPALIYKRQTMTYRELNTRANRLARTLRADGVMPDQIVVLIADRSPELLIGILAVLKAGAAYLAIDPAFPEERKQFMLEDSGCRYLLVQRDLKGDIDAERIWYLDEESNYVEDDRDLEPVSETSNLAYVIYTSGSTGRPKGIMIEHRGLVRFFAGFAAQLPLKPGQRILGLATVSFDIFIVETLLPLSLGMTIVLASEEEKNDPSRLSDLLTEEQVDVLQLTPSRYKWWSAQTGATKAFSSLSLLMIGAEPLTPSIWQSLKTCLSPSARLFNLYGPTETTVWASAQEVTEEQHPITIGCGLAGVPFLVMNAEGQLQPDGVPGELYIGGPGLGRGYMNRPDLTEAAFVQHRYRMDEKLYRTGDIVRKLHDGEFLYIGRRDFQVKIRGFRIEMGEIEQVLLLYPGIREAVIHTIPIVRQDELALCAYIVAEEQLDATKLRQYLTDKLPAYMIPSYMMSLDAIPLTPTGKVDRKSLPDPTKHPTGILQNFLSGEEQDNEPQNEQETVLFAVWEKLLGHRAFHRNQPFFEAGGSSIMIIRLCSQLEQAGWKLKVEDMFRHQTIARTAPLMKRTASEHQEWSLFSGTIEGKVEFIRPQQAYLAKAWPGTIGRVYDYSMVYRPGGFDERILAIALSRVMERHDALRIGYFTKGNEVIQYNQGMFTPLYKFDRSELPTDQPIISYMVQMLEEADRRRSRFSDWRLEAHLFKGNAGDYLALMGDPLVMDAASWTILKDDLSSAYKQAEASTDIRFPAKTNSFQLYARIMKEQERDHNSNQYHDDRIHRTMHRYKISMGAELSGFLLSSFANESDESFVENILAHSLLQALAEERSDERAHIRLDGRSTDTPGLNYSRTIGRMDQILTVALNQYAFAPDRPVHEIAIVGEKLLTDDAENTTPTRLLVRMDKLSVALPDLEVIQDYQQPTGQYDIEGFFCKSGSEVYVAFDYVHGEDLAKIRQLADRVLRLMQDVASWYK</sequence>
<dbReference type="InterPro" id="IPR023213">
    <property type="entry name" value="CAT-like_dom_sf"/>
</dbReference>
<keyword evidence="7" id="KW-0511">Multifunctional enzyme</keyword>
<dbReference type="InterPro" id="IPR001242">
    <property type="entry name" value="Condensation_dom"/>
</dbReference>
<evidence type="ECO:0000256" key="2">
    <source>
        <dbReference type="ARBA" id="ARBA00006432"/>
    </source>
</evidence>
<dbReference type="EMBL" id="QUBQ01000001">
    <property type="protein sequence ID" value="REK76011.1"/>
    <property type="molecule type" value="Genomic_DNA"/>
</dbReference>
<comment type="similarity">
    <text evidence="2">Belongs to the ATP-dependent AMP-binding enzyme family.</text>
</comment>
<comment type="cofactor">
    <cofactor evidence="1">
        <name>pantetheine 4'-phosphate</name>
        <dbReference type="ChEBI" id="CHEBI:47942"/>
    </cofactor>
</comment>
<organism evidence="9 10">
    <name type="scientific">Paenibacillus paeoniae</name>
    <dbReference type="NCBI Taxonomy" id="2292705"/>
    <lineage>
        <taxon>Bacteria</taxon>
        <taxon>Bacillati</taxon>
        <taxon>Bacillota</taxon>
        <taxon>Bacilli</taxon>
        <taxon>Bacillales</taxon>
        <taxon>Paenibacillaceae</taxon>
        <taxon>Paenibacillus</taxon>
    </lineage>
</organism>
<dbReference type="SUPFAM" id="SSF56801">
    <property type="entry name" value="Acetyl-CoA synthetase-like"/>
    <property type="match status" value="1"/>
</dbReference>
<keyword evidence="5" id="KW-0677">Repeat</keyword>
<comment type="caution">
    <text evidence="9">The sequence shown here is derived from an EMBL/GenBank/DDBJ whole genome shotgun (WGS) entry which is preliminary data.</text>
</comment>
<dbReference type="InterPro" id="IPR000873">
    <property type="entry name" value="AMP-dep_synth/lig_dom"/>
</dbReference>
<keyword evidence="6" id="KW-0045">Antibiotic biosynthesis</keyword>
<dbReference type="GO" id="GO:0044550">
    <property type="term" value="P:secondary metabolite biosynthetic process"/>
    <property type="evidence" value="ECO:0007669"/>
    <property type="project" value="TreeGrafter"/>
</dbReference>
<dbReference type="InterPro" id="IPR020845">
    <property type="entry name" value="AMP-binding_CS"/>
</dbReference>
<dbReference type="GO" id="GO:0008610">
    <property type="term" value="P:lipid biosynthetic process"/>
    <property type="evidence" value="ECO:0007669"/>
    <property type="project" value="UniProtKB-ARBA"/>
</dbReference>
<dbReference type="InterPro" id="IPR045851">
    <property type="entry name" value="AMP-bd_C_sf"/>
</dbReference>
<dbReference type="Pfam" id="PF00501">
    <property type="entry name" value="AMP-binding"/>
    <property type="match status" value="1"/>
</dbReference>
<feature type="domain" description="Carrier" evidence="8">
    <location>
        <begin position="772"/>
        <end position="846"/>
    </location>
</feature>
<accession>A0A371PIG9</accession>
<evidence type="ECO:0000259" key="8">
    <source>
        <dbReference type="PROSITE" id="PS50075"/>
    </source>
</evidence>
<evidence type="ECO:0000256" key="7">
    <source>
        <dbReference type="ARBA" id="ARBA00023268"/>
    </source>
</evidence>
<dbReference type="PROSITE" id="PS00455">
    <property type="entry name" value="AMP_BINDING"/>
    <property type="match status" value="1"/>
</dbReference>
<evidence type="ECO:0000256" key="6">
    <source>
        <dbReference type="ARBA" id="ARBA00023194"/>
    </source>
</evidence>
<dbReference type="PROSITE" id="PS00012">
    <property type="entry name" value="PHOSPHOPANTETHEINE"/>
    <property type="match status" value="1"/>
</dbReference>
<evidence type="ECO:0000313" key="9">
    <source>
        <dbReference type="EMBL" id="REK76011.1"/>
    </source>
</evidence>
<name>A0A371PIG9_9BACL</name>
<dbReference type="Pfam" id="PF00668">
    <property type="entry name" value="Condensation"/>
    <property type="match status" value="2"/>
</dbReference>
<dbReference type="FunFam" id="3.40.50.12780:FF:000012">
    <property type="entry name" value="Non-ribosomal peptide synthetase"/>
    <property type="match status" value="1"/>
</dbReference>
<dbReference type="Gene3D" id="2.30.38.10">
    <property type="entry name" value="Luciferase, Domain 3"/>
    <property type="match status" value="1"/>
</dbReference>